<reference evidence="1 2" key="1">
    <citation type="submission" date="2012-02" db="EMBL/GenBank/DDBJ databases">
        <title>The Genome Sequence of Bacteroides fragilis CL07T12C05.</title>
        <authorList>
            <consortium name="The Broad Institute Genome Sequencing Platform"/>
            <person name="Earl A."/>
            <person name="Ward D."/>
            <person name="Feldgarden M."/>
            <person name="Gevers D."/>
            <person name="Zitomersky N.L."/>
            <person name="Coyne M.J."/>
            <person name="Comstock L.E."/>
            <person name="Young S.K."/>
            <person name="Zeng Q."/>
            <person name="Gargeya S."/>
            <person name="Fitzgerald M."/>
            <person name="Haas B."/>
            <person name="Abouelleil A."/>
            <person name="Alvarado L."/>
            <person name="Arachchi H.M."/>
            <person name="Berlin A."/>
            <person name="Chapman S.B."/>
            <person name="Gearin G."/>
            <person name="Goldberg J."/>
            <person name="Griggs A."/>
            <person name="Gujja S."/>
            <person name="Hansen M."/>
            <person name="Heiman D."/>
            <person name="Howarth C."/>
            <person name="Larimer J."/>
            <person name="Lui A."/>
            <person name="MacDonald P.J.P."/>
            <person name="McCowen C."/>
            <person name="Montmayeur A."/>
            <person name="Murphy C."/>
            <person name="Neiman D."/>
            <person name="Pearson M."/>
            <person name="Priest M."/>
            <person name="Roberts A."/>
            <person name="Saif S."/>
            <person name="Shea T."/>
            <person name="Sisk P."/>
            <person name="Stolte C."/>
            <person name="Sykes S."/>
            <person name="Wortman J."/>
            <person name="Nusbaum C."/>
            <person name="Birren B."/>
        </authorList>
    </citation>
    <scope>NUCLEOTIDE SEQUENCE [LARGE SCALE GENOMIC DNA]</scope>
    <source>
        <strain evidence="1 2">CL07T12C05</strain>
    </source>
</reference>
<organism evidence="1 2">
    <name type="scientific">Bacteroides fragilis CL07T12C05</name>
    <dbReference type="NCBI Taxonomy" id="997883"/>
    <lineage>
        <taxon>Bacteria</taxon>
        <taxon>Pseudomonadati</taxon>
        <taxon>Bacteroidota</taxon>
        <taxon>Bacteroidia</taxon>
        <taxon>Bacteroidales</taxon>
        <taxon>Bacteroidaceae</taxon>
        <taxon>Bacteroides</taxon>
    </lineage>
</organism>
<evidence type="ECO:0008006" key="3">
    <source>
        <dbReference type="Google" id="ProtNLM"/>
    </source>
</evidence>
<dbReference type="PANTHER" id="PTHR35810">
    <property type="entry name" value="CYTOPLASMIC PROTEIN-RELATED"/>
    <property type="match status" value="1"/>
</dbReference>
<sequence>MANTNMEHGEIILYQPDNTIKLEVRIENETVWLTQAQIVNLFQSSKANISEHIRNIYDSDELSAESTVRKFRTVRMEGNRKVTRILEYYNLDMIISVGYRVNSKRGVQFRQWSTGVLKEYLLKGYAINQRVEQLENKANTHDRQLEELTNKVDFFVRTSLPPIEGVFFNGQIFDAYVFSAQLIKSAKSSLVLIDNFVDESVLLLLSKRLPGVTSIIYTKQITPQLELDLTKHNSQYPPIDIRTYQHAHDRFLIIDNLEVYHIGASLKDLGKKLFAFSKMEMPAKIITDLL</sequence>
<evidence type="ECO:0000313" key="1">
    <source>
        <dbReference type="EMBL" id="EIY99991.1"/>
    </source>
</evidence>
<name>A0A0E2AVD3_BACFG</name>
<dbReference type="AlphaFoldDB" id="A0A0E2AVD3"/>
<dbReference type="Pfam" id="PF13310">
    <property type="entry name" value="Virulence_RhuM"/>
    <property type="match status" value="1"/>
</dbReference>
<dbReference type="EMBL" id="AGXN01000004">
    <property type="protein sequence ID" value="EIY99991.1"/>
    <property type="molecule type" value="Genomic_DNA"/>
</dbReference>
<gene>
    <name evidence="1" type="ORF">HMPREF1056_00448</name>
</gene>
<proteinExistence type="predicted"/>
<dbReference type="PANTHER" id="PTHR35810:SF1">
    <property type="entry name" value="CYTOPLASMIC PROTEIN"/>
    <property type="match status" value="1"/>
</dbReference>
<dbReference type="HOGENOM" id="CLU_055403_1_0_10"/>
<dbReference type="PATRIC" id="fig|997883.3.peg.472"/>
<dbReference type="Proteomes" id="UP000003879">
    <property type="component" value="Unassembled WGS sequence"/>
</dbReference>
<protein>
    <recommendedName>
        <fullName evidence="3">Bro-N domain-containing protein</fullName>
    </recommendedName>
</protein>
<evidence type="ECO:0000313" key="2">
    <source>
        <dbReference type="Proteomes" id="UP000003879"/>
    </source>
</evidence>
<accession>A0A0E2AVD3</accession>
<comment type="caution">
    <text evidence="1">The sequence shown here is derived from an EMBL/GenBank/DDBJ whole genome shotgun (WGS) entry which is preliminary data.</text>
</comment>
<dbReference type="InterPro" id="IPR011204">
    <property type="entry name" value="Virulence_RhuM-like"/>
</dbReference>